<dbReference type="RefSeq" id="XP_062625090.1">
    <property type="nucleotide sequence ID" value="XM_062769106.1"/>
</dbReference>
<dbReference type="GO" id="GO:0000981">
    <property type="term" value="F:DNA-binding transcription factor activity, RNA polymerase II-specific"/>
    <property type="evidence" value="ECO:0007669"/>
    <property type="project" value="InterPro"/>
</dbReference>
<dbReference type="PANTHER" id="PTHR31845">
    <property type="entry name" value="FINGER DOMAIN PROTEIN, PUTATIVE-RELATED"/>
    <property type="match status" value="1"/>
</dbReference>
<protein>
    <submittedName>
        <fullName evidence="9">Protein priB</fullName>
    </submittedName>
</protein>
<dbReference type="Gene3D" id="4.10.240.10">
    <property type="entry name" value="Zn(2)-C6 fungal-type DNA-binding domain"/>
    <property type="match status" value="1"/>
</dbReference>
<feature type="compositionally biased region" description="Low complexity" evidence="7">
    <location>
        <begin position="207"/>
        <end position="224"/>
    </location>
</feature>
<organism evidence="9 10">
    <name type="scientific">Vanrija pseudolonga</name>
    <dbReference type="NCBI Taxonomy" id="143232"/>
    <lineage>
        <taxon>Eukaryota</taxon>
        <taxon>Fungi</taxon>
        <taxon>Dikarya</taxon>
        <taxon>Basidiomycota</taxon>
        <taxon>Agaricomycotina</taxon>
        <taxon>Tremellomycetes</taxon>
        <taxon>Trichosporonales</taxon>
        <taxon>Trichosporonaceae</taxon>
        <taxon>Vanrija</taxon>
    </lineage>
</organism>
<evidence type="ECO:0000256" key="6">
    <source>
        <dbReference type="SAM" id="Coils"/>
    </source>
</evidence>
<accession>A0AAF0Y8U7</accession>
<evidence type="ECO:0000256" key="5">
    <source>
        <dbReference type="ARBA" id="ARBA00023242"/>
    </source>
</evidence>
<gene>
    <name evidence="9" type="primary">priB_2</name>
    <name evidence="9" type="ORF">LOC62_02G002595</name>
</gene>
<feature type="domain" description="Zn(2)-C6 fungal-type" evidence="8">
    <location>
        <begin position="23"/>
        <end position="55"/>
    </location>
</feature>
<proteinExistence type="predicted"/>
<dbReference type="CDD" id="cd00067">
    <property type="entry name" value="GAL4"/>
    <property type="match status" value="1"/>
</dbReference>
<name>A0AAF0Y8U7_9TREE</name>
<dbReference type="PANTHER" id="PTHR31845:SF17">
    <property type="entry name" value="ZN(II)2CYS6 TRANSCRIPTION FACTOR (EUROFUNG)"/>
    <property type="match status" value="1"/>
</dbReference>
<feature type="compositionally biased region" description="Basic and acidic residues" evidence="7">
    <location>
        <begin position="1"/>
        <end position="11"/>
    </location>
</feature>
<dbReference type="Pfam" id="PF00172">
    <property type="entry name" value="Zn_clus"/>
    <property type="match status" value="1"/>
</dbReference>
<dbReference type="CDD" id="cd12148">
    <property type="entry name" value="fungal_TF_MHR"/>
    <property type="match status" value="1"/>
</dbReference>
<keyword evidence="10" id="KW-1185">Reference proteome</keyword>
<feature type="region of interest" description="Disordered" evidence="7">
    <location>
        <begin position="93"/>
        <end position="235"/>
    </location>
</feature>
<evidence type="ECO:0000256" key="1">
    <source>
        <dbReference type="ARBA" id="ARBA00004123"/>
    </source>
</evidence>
<evidence type="ECO:0000256" key="4">
    <source>
        <dbReference type="ARBA" id="ARBA00023163"/>
    </source>
</evidence>
<dbReference type="GeneID" id="87805842"/>
<keyword evidence="6" id="KW-0175">Coiled coil</keyword>
<dbReference type="Proteomes" id="UP000827549">
    <property type="component" value="Chromosome 2"/>
</dbReference>
<dbReference type="GO" id="GO:0008270">
    <property type="term" value="F:zinc ion binding"/>
    <property type="evidence" value="ECO:0007669"/>
    <property type="project" value="InterPro"/>
</dbReference>
<evidence type="ECO:0000313" key="10">
    <source>
        <dbReference type="Proteomes" id="UP000827549"/>
    </source>
</evidence>
<feature type="coiled-coil region" evidence="6">
    <location>
        <begin position="58"/>
        <end position="92"/>
    </location>
</feature>
<keyword evidence="4" id="KW-0804">Transcription</keyword>
<evidence type="ECO:0000259" key="8">
    <source>
        <dbReference type="Pfam" id="PF00172"/>
    </source>
</evidence>
<evidence type="ECO:0000256" key="7">
    <source>
        <dbReference type="SAM" id="MobiDB-lite"/>
    </source>
</evidence>
<keyword evidence="3" id="KW-0238">DNA-binding</keyword>
<comment type="subcellular location">
    <subcellularLocation>
        <location evidence="1">Nucleus</location>
    </subcellularLocation>
</comment>
<dbReference type="InterPro" id="IPR001138">
    <property type="entry name" value="Zn2Cys6_DnaBD"/>
</dbReference>
<dbReference type="InterPro" id="IPR051089">
    <property type="entry name" value="prtT"/>
</dbReference>
<dbReference type="AlphaFoldDB" id="A0AAF0Y8U7"/>
<feature type="region of interest" description="Disordered" evidence="7">
    <location>
        <begin position="651"/>
        <end position="679"/>
    </location>
</feature>
<keyword evidence="2" id="KW-0805">Transcription regulation</keyword>
<evidence type="ECO:0000313" key="9">
    <source>
        <dbReference type="EMBL" id="WOO79058.1"/>
    </source>
</evidence>
<dbReference type="GO" id="GO:0000976">
    <property type="term" value="F:transcription cis-regulatory region binding"/>
    <property type="evidence" value="ECO:0007669"/>
    <property type="project" value="TreeGrafter"/>
</dbReference>
<feature type="region of interest" description="Disordered" evidence="7">
    <location>
        <begin position="1"/>
        <end position="22"/>
    </location>
</feature>
<dbReference type="GO" id="GO:0005634">
    <property type="term" value="C:nucleus"/>
    <property type="evidence" value="ECO:0007669"/>
    <property type="project" value="UniProtKB-SubCell"/>
</dbReference>
<dbReference type="EMBL" id="CP086715">
    <property type="protein sequence ID" value="WOO79058.1"/>
    <property type="molecule type" value="Genomic_DNA"/>
</dbReference>
<feature type="compositionally biased region" description="Basic and acidic residues" evidence="7">
    <location>
        <begin position="226"/>
        <end position="235"/>
    </location>
</feature>
<reference evidence="9" key="1">
    <citation type="submission" date="2023-10" db="EMBL/GenBank/DDBJ databases">
        <authorList>
            <person name="Noh H."/>
        </authorList>
    </citation>
    <scope>NUCLEOTIDE SEQUENCE</scope>
    <source>
        <strain evidence="9">DUCC4014</strain>
    </source>
</reference>
<keyword evidence="5" id="KW-0539">Nucleus</keyword>
<sequence>MSGSDDAKDELAPPPANNPQDLCYRSKLKCVGRENPPCQRCVTQGMECTFDGRRKSKMTMVENRISSLEGTLEDMQAQMSAVSNQLAELAALQRAQPTKPEPSPIPRSPHTLAPPVNAHSLSAILSPAPPRSGFDDDSNNHYHSASVRSSGKAPILGPTLGGPPSYLPPAHGSPPRRRDDVDDDPLDEASRHGPLRKTLTRYEQSRRPPAASSSSNPISPAAGSERPSKRFRGDDYAAATPSDIYAGSVLSAPEYADPVDSGLITPARGRALVDTFFKHCNVSIPIFDPAVDTWESLRRRSALCLTSILMVGARYDDGPEDSTLQRRLQEHAEWLAKNTLFSPAPNDVDIETIQALVVLTAWGEVQWRPGGHTFRLAMESGLYRCLPHLVATGMGSRCVYTADLEKDRPYVVGARVWLAILKSEYEMAFNHGRPLLVGDDPSIGLGRRLLDHPLALQTDSRLVAQCELIAGRQRRHLSFQDPPQTTVAQTVAELKKENDFFDSWFADWNSYYDHIDIPSGHFLRDVLITLKHHAILISNARLLIGVHSQADVEALSPERRDALFKAVGAASGLVHMAVGSKGYKEHFASSSSLTQVGMVFASRLLIRFATLAPEAVDLRRTSKEIEEIAEMLRRGPGAQLAEQIHQILERARDKRVLPPRSGPGSRDTSPRQGQAAADADGRIAFSMPEPAAPYTFDLLSDFEFAQELFSGPALTDNEAINMFNWIRNDWHDRPQGGGSAW</sequence>
<dbReference type="InterPro" id="IPR036864">
    <property type="entry name" value="Zn2-C6_fun-type_DNA-bd_sf"/>
</dbReference>
<evidence type="ECO:0000256" key="3">
    <source>
        <dbReference type="ARBA" id="ARBA00023125"/>
    </source>
</evidence>
<evidence type="ECO:0000256" key="2">
    <source>
        <dbReference type="ARBA" id="ARBA00023015"/>
    </source>
</evidence>